<dbReference type="EMBL" id="MK072438">
    <property type="protein sequence ID" value="AYV85005.1"/>
    <property type="molecule type" value="Genomic_DNA"/>
</dbReference>
<sequence>MFTNYVATNLKSFIKFVNQETNETIVPNEESKPGYTMFIRTKDLEKAKKDILQRACNGEVKSWSSAQIFEQGYAYGMFLEFPFQKWKLVFDKEYFDGIKYTEYNEEPVIGSNIEKIDTNFPMYMFKSSTAMFSHSKIIITMLNIDRFSETDKKKLNNKFRENQLLIELRRLNGLINICENRHHRLLEPPGRKSELVDYMNWRINVIGELSQIYSERLILFSIETITSTLNEISKEIESNKNKEIVPVYTGY</sequence>
<protein>
    <submittedName>
        <fullName evidence="1">Uncharacterized protein</fullName>
    </submittedName>
</protein>
<accession>A0A3G5ACP8</accession>
<evidence type="ECO:0000313" key="1">
    <source>
        <dbReference type="EMBL" id="AYV85005.1"/>
    </source>
</evidence>
<reference evidence="1" key="1">
    <citation type="submission" date="2018-10" db="EMBL/GenBank/DDBJ databases">
        <title>Hidden diversity of soil giant viruses.</title>
        <authorList>
            <person name="Schulz F."/>
            <person name="Alteio L."/>
            <person name="Goudeau D."/>
            <person name="Ryan E.M."/>
            <person name="Malmstrom R.R."/>
            <person name="Blanchard J."/>
            <person name="Woyke T."/>
        </authorList>
    </citation>
    <scope>NUCLEOTIDE SEQUENCE</scope>
    <source>
        <strain evidence="1">SAV1</strain>
    </source>
</reference>
<name>A0A3G5ACP8_9VIRU</name>
<gene>
    <name evidence="1" type="ORF">Satyrvirus2_16</name>
</gene>
<organism evidence="1">
    <name type="scientific">Satyrvirus sp</name>
    <dbReference type="NCBI Taxonomy" id="2487771"/>
    <lineage>
        <taxon>Viruses</taxon>
        <taxon>Varidnaviria</taxon>
        <taxon>Bamfordvirae</taxon>
        <taxon>Nucleocytoviricota</taxon>
        <taxon>Megaviricetes</taxon>
        <taxon>Imitervirales</taxon>
        <taxon>Mimiviridae</taxon>
        <taxon>Megamimivirinae</taxon>
    </lineage>
</organism>
<proteinExistence type="predicted"/>